<evidence type="ECO:0000256" key="1">
    <source>
        <dbReference type="SAM" id="Phobius"/>
    </source>
</evidence>
<dbReference type="EMBL" id="CP019445">
    <property type="protein sequence ID" value="APZ05897.1"/>
    <property type="molecule type" value="Genomic_DNA"/>
</dbReference>
<accession>A0A807LEX9</accession>
<feature type="transmembrane region" description="Helical" evidence="1">
    <location>
        <begin position="6"/>
        <end position="24"/>
    </location>
</feature>
<gene>
    <name evidence="2" type="ORF">BWI95_13005</name>
</gene>
<keyword evidence="1" id="KW-1133">Transmembrane helix</keyword>
<keyword evidence="1" id="KW-0472">Membrane</keyword>
<dbReference type="AlphaFoldDB" id="A0A807LEX9"/>
<sequence>MLEPKNIKYILTVGLIIILTFVIFRSNTSSNNSQIMAVFNGTVFIKNPPTTAKSRLEWWRENQTNLKEKYKVVPQSGFFRVPVMDFGEGYVELPHANFITGESEDDYICNNEIKTAKRCIKKNTLFAISGDSKNKISFDVDDGGQSN</sequence>
<dbReference type="KEGG" id="kco:BWI95_13005"/>
<keyword evidence="1" id="KW-0812">Transmembrane</keyword>
<evidence type="ECO:0008006" key="4">
    <source>
        <dbReference type="Google" id="ProtNLM"/>
    </source>
</evidence>
<evidence type="ECO:0000313" key="3">
    <source>
        <dbReference type="Proteomes" id="UP000187148"/>
    </source>
</evidence>
<protein>
    <recommendedName>
        <fullName evidence="4">DUF943 family protein</fullName>
    </recommendedName>
</protein>
<organism evidence="2 3">
    <name type="scientific">Kosakonia cowanii JCM 10956 = DSM 18146</name>
    <dbReference type="NCBI Taxonomy" id="1300165"/>
    <lineage>
        <taxon>Bacteria</taxon>
        <taxon>Pseudomonadati</taxon>
        <taxon>Pseudomonadota</taxon>
        <taxon>Gammaproteobacteria</taxon>
        <taxon>Enterobacterales</taxon>
        <taxon>Enterobacteriaceae</taxon>
        <taxon>Kosakonia</taxon>
    </lineage>
</organism>
<dbReference type="Proteomes" id="UP000187148">
    <property type="component" value="Chromosome"/>
</dbReference>
<evidence type="ECO:0000313" key="2">
    <source>
        <dbReference type="EMBL" id="APZ05897.1"/>
    </source>
</evidence>
<keyword evidence="3" id="KW-1185">Reference proteome</keyword>
<reference evidence="2 3" key="1">
    <citation type="submission" date="2017-01" db="EMBL/GenBank/DDBJ databases">
        <authorList>
            <person name="Cao J.-M."/>
        </authorList>
    </citation>
    <scope>NUCLEOTIDE SEQUENCE [LARGE SCALE GENOMIC DNA]</scope>
    <source>
        <strain evidence="2 3">888-76</strain>
    </source>
</reference>
<name>A0A807LEX9_9ENTR</name>
<dbReference type="InterPro" id="IPR010351">
    <property type="entry name" value="DUF943"/>
</dbReference>
<proteinExistence type="predicted"/>
<dbReference type="Pfam" id="PF06092">
    <property type="entry name" value="DUF943"/>
    <property type="match status" value="1"/>
</dbReference>
<dbReference type="RefSeq" id="WP_054804093.1">
    <property type="nucleotide sequence ID" value="NZ_CP019445.1"/>
</dbReference>